<organism evidence="2 3">
    <name type="scientific">Oidiodendron maius (strain Zn)</name>
    <dbReference type="NCBI Taxonomy" id="913774"/>
    <lineage>
        <taxon>Eukaryota</taxon>
        <taxon>Fungi</taxon>
        <taxon>Dikarya</taxon>
        <taxon>Ascomycota</taxon>
        <taxon>Pezizomycotina</taxon>
        <taxon>Leotiomycetes</taxon>
        <taxon>Leotiomycetes incertae sedis</taxon>
        <taxon>Myxotrichaceae</taxon>
        <taxon>Oidiodendron</taxon>
    </lineage>
</organism>
<keyword evidence="1" id="KW-0472">Membrane</keyword>
<feature type="transmembrane region" description="Helical" evidence="1">
    <location>
        <begin position="379"/>
        <end position="399"/>
    </location>
</feature>
<accession>A0A0C3GZ95</accession>
<dbReference type="HOGENOM" id="CLU_042086_0_0_1"/>
<evidence type="ECO:0000256" key="1">
    <source>
        <dbReference type="SAM" id="Phobius"/>
    </source>
</evidence>
<keyword evidence="1" id="KW-1133">Transmembrane helix</keyword>
<name>A0A0C3GZ95_OIDMZ</name>
<reference evidence="2 3" key="1">
    <citation type="submission" date="2014-04" db="EMBL/GenBank/DDBJ databases">
        <authorList>
            <consortium name="DOE Joint Genome Institute"/>
            <person name="Kuo A."/>
            <person name="Martino E."/>
            <person name="Perotto S."/>
            <person name="Kohler A."/>
            <person name="Nagy L.G."/>
            <person name="Floudas D."/>
            <person name="Copeland A."/>
            <person name="Barry K.W."/>
            <person name="Cichocki N."/>
            <person name="Veneault-Fourrey C."/>
            <person name="LaButti K."/>
            <person name="Lindquist E.A."/>
            <person name="Lipzen A."/>
            <person name="Lundell T."/>
            <person name="Morin E."/>
            <person name="Murat C."/>
            <person name="Sun H."/>
            <person name="Tunlid A."/>
            <person name="Henrissat B."/>
            <person name="Grigoriev I.V."/>
            <person name="Hibbett D.S."/>
            <person name="Martin F."/>
            <person name="Nordberg H.P."/>
            <person name="Cantor M.N."/>
            <person name="Hua S.X."/>
        </authorList>
    </citation>
    <scope>NUCLEOTIDE SEQUENCE [LARGE SCALE GENOMIC DNA]</scope>
    <source>
        <strain evidence="2 3">Zn</strain>
    </source>
</reference>
<evidence type="ECO:0000313" key="3">
    <source>
        <dbReference type="Proteomes" id="UP000054321"/>
    </source>
</evidence>
<dbReference type="InParanoid" id="A0A0C3GZ95"/>
<protein>
    <submittedName>
        <fullName evidence="2">Uncharacterized protein</fullName>
    </submittedName>
</protein>
<dbReference type="EMBL" id="KN832886">
    <property type="protein sequence ID" value="KIM95566.1"/>
    <property type="molecule type" value="Genomic_DNA"/>
</dbReference>
<dbReference type="Gene3D" id="1.20.58.340">
    <property type="entry name" value="Magnesium transport protein CorA, transmembrane region"/>
    <property type="match status" value="1"/>
</dbReference>
<dbReference type="Proteomes" id="UP000054321">
    <property type="component" value="Unassembled WGS sequence"/>
</dbReference>
<keyword evidence="3" id="KW-1185">Reference proteome</keyword>
<reference evidence="3" key="2">
    <citation type="submission" date="2015-01" db="EMBL/GenBank/DDBJ databases">
        <title>Evolutionary Origins and Diversification of the Mycorrhizal Mutualists.</title>
        <authorList>
            <consortium name="DOE Joint Genome Institute"/>
            <consortium name="Mycorrhizal Genomics Consortium"/>
            <person name="Kohler A."/>
            <person name="Kuo A."/>
            <person name="Nagy L.G."/>
            <person name="Floudas D."/>
            <person name="Copeland A."/>
            <person name="Barry K.W."/>
            <person name="Cichocki N."/>
            <person name="Veneault-Fourrey C."/>
            <person name="LaButti K."/>
            <person name="Lindquist E.A."/>
            <person name="Lipzen A."/>
            <person name="Lundell T."/>
            <person name="Morin E."/>
            <person name="Murat C."/>
            <person name="Riley R."/>
            <person name="Ohm R."/>
            <person name="Sun H."/>
            <person name="Tunlid A."/>
            <person name="Henrissat B."/>
            <person name="Grigoriev I.V."/>
            <person name="Hibbett D.S."/>
            <person name="Martin F."/>
        </authorList>
    </citation>
    <scope>NUCLEOTIDE SEQUENCE [LARGE SCALE GENOMIC DNA]</scope>
    <source>
        <strain evidence="3">Zn</strain>
    </source>
</reference>
<gene>
    <name evidence="2" type="ORF">OIDMADRAFT_44959</name>
</gene>
<proteinExistence type="predicted"/>
<sequence length="446" mass="51296">MEEYLFLEQLKGCSCIPEETRYLEILNYSDGENLSESHPLRSDDDFLNFLVRKGNAKDPNTFSPNVITLENPLYQSLIRNMRLPLRILETSSVVGPFFWWTLNARPSDACLQLIFRKSDVKWGDSSRGWEISLSYTVNTRVTSAYIKGTVSAEIQTVIEQLKSCSTPATHPFLLPILMLRHELSLKNDKMQQDVRAKIRMLDNALNKRYKFGGGATYGSEDDLTLDAINHILADSQARVLWKRPQAWQNSVRRMREAMVSFWEHLPDKDKRQELEKLHLDLLSCLDYVEVKLEGLEHYSYVSLERLNMLREIVESRLNAEIASQQHHLANASRRDGASMKTLAVLGSVFLPGAFLSSMFSMPFFDFSSNMNGAVSKSLWIYFVLMIPLTIIVVGSWWLLDRRTVHANEVDEDEDVAEEHMNKLEAQIMARIRKRTGARLTWNINAP</sequence>
<evidence type="ECO:0000313" key="2">
    <source>
        <dbReference type="EMBL" id="KIM95566.1"/>
    </source>
</evidence>
<dbReference type="OrthoDB" id="2830640at2759"/>
<feature type="transmembrane region" description="Helical" evidence="1">
    <location>
        <begin position="342"/>
        <end position="359"/>
    </location>
</feature>
<dbReference type="AlphaFoldDB" id="A0A0C3GZ95"/>
<keyword evidence="1" id="KW-0812">Transmembrane</keyword>